<evidence type="ECO:0000313" key="17">
    <source>
        <dbReference type="EMBL" id="GIO66998.1"/>
    </source>
</evidence>
<evidence type="ECO:0000256" key="6">
    <source>
        <dbReference type="ARBA" id="ARBA00022679"/>
    </source>
</evidence>
<keyword evidence="4" id="KW-1003">Cell membrane</keyword>
<keyword evidence="18" id="KW-1185">Reference proteome</keyword>
<accession>A0ABQ4LV20</accession>
<dbReference type="InterPro" id="IPR003594">
    <property type="entry name" value="HATPase_dom"/>
</dbReference>
<keyword evidence="6" id="KW-0808">Transferase</keyword>
<dbReference type="PROSITE" id="PS50885">
    <property type="entry name" value="HAMP"/>
    <property type="match status" value="1"/>
</dbReference>
<dbReference type="InterPro" id="IPR005467">
    <property type="entry name" value="His_kinase_dom"/>
</dbReference>
<dbReference type="InterPro" id="IPR036890">
    <property type="entry name" value="HATPase_C_sf"/>
</dbReference>
<name>A0ABQ4LV20_9BACL</name>
<protein>
    <recommendedName>
        <fullName evidence="3">histidine kinase</fullName>
        <ecNumber evidence="3">2.7.13.3</ecNumber>
    </recommendedName>
</protein>
<keyword evidence="8" id="KW-0547">Nucleotide-binding</keyword>
<dbReference type="CDD" id="cd06225">
    <property type="entry name" value="HAMP"/>
    <property type="match status" value="1"/>
</dbReference>
<dbReference type="Gene3D" id="3.30.565.10">
    <property type="entry name" value="Histidine kinase-like ATPase, C-terminal domain"/>
    <property type="match status" value="1"/>
</dbReference>
<dbReference type="PANTHER" id="PTHR34220">
    <property type="entry name" value="SENSOR HISTIDINE KINASE YPDA"/>
    <property type="match status" value="1"/>
</dbReference>
<dbReference type="SMART" id="SM00304">
    <property type="entry name" value="HAMP"/>
    <property type="match status" value="1"/>
</dbReference>
<feature type="domain" description="HAMP" evidence="16">
    <location>
        <begin position="317"/>
        <end position="369"/>
    </location>
</feature>
<dbReference type="SMART" id="SM00387">
    <property type="entry name" value="HATPase_c"/>
    <property type="match status" value="1"/>
</dbReference>
<sequence>MWHRFVTLLNDIKIRNKLLLSFLLAALLPVLLVGGYLTAEMRQMAFNNAMEQASTNVDRIKKRTEEVIRVSLDISYRLSNDARLKKLANRHYESVYDVVEAYRDYPDMREYLRLYKEISNIRLYTDNATLLNNWELINASDDIKASDWYRHALDHESLVSWRYIEDERDHKKYLSLVRTIELESLKKYGVLVLNVNANMLNSILSQETFDTMIVDDQDNIVAANRGDWKNKKLTDLSLDRNMLTQRSGTFEATLNGIPSKVLIDEVKPASSENGIRIISVFSIGSIVKEPNKIIRLALTVIVISIVLAFLLIYSVSSLFSRRMLRLSRHITRVGLGDFDTTLQIDGKDEIGLLSRQFNSMVRNIHDLMEEVTQSNERNRLLEQKQSEIRFKMLASQINPHFLFNALESIRMEAHMKGQTEIARIVRLLGKMMRNNLEAGNSKIPLKQELEMVSCYLEIQRFRYEDRLRYEFHVDPALEALYMPPLIIQPLVENAVVHGLDNNAEGASVKVAILREGNAAMFTITDNGIGIPEERMDKIMQTLEDAEEREGERIGLRNVHVRLKLTYGESCGLSIRSKPGCGTAISFAIPLEGGMIDA</sequence>
<dbReference type="SUPFAM" id="SSF55874">
    <property type="entry name" value="ATPase domain of HSP90 chaperone/DNA topoisomerase II/histidine kinase"/>
    <property type="match status" value="1"/>
</dbReference>
<organism evidence="17 18">
    <name type="scientific">Paenibacillus cookii</name>
    <dbReference type="NCBI Taxonomy" id="157839"/>
    <lineage>
        <taxon>Bacteria</taxon>
        <taxon>Bacillati</taxon>
        <taxon>Bacillota</taxon>
        <taxon>Bacilli</taxon>
        <taxon>Bacillales</taxon>
        <taxon>Paenibacillaceae</taxon>
        <taxon>Paenibacillus</taxon>
    </lineage>
</organism>
<dbReference type="InterPro" id="IPR010559">
    <property type="entry name" value="Sig_transdc_His_kin_internal"/>
</dbReference>
<evidence type="ECO:0000313" key="18">
    <source>
        <dbReference type="Proteomes" id="UP000680638"/>
    </source>
</evidence>
<evidence type="ECO:0000259" key="15">
    <source>
        <dbReference type="PROSITE" id="PS50109"/>
    </source>
</evidence>
<dbReference type="PANTHER" id="PTHR34220:SF7">
    <property type="entry name" value="SENSOR HISTIDINE KINASE YPDA"/>
    <property type="match status" value="1"/>
</dbReference>
<evidence type="ECO:0000256" key="11">
    <source>
        <dbReference type="ARBA" id="ARBA00022989"/>
    </source>
</evidence>
<dbReference type="Pfam" id="PF02518">
    <property type="entry name" value="HATPase_c"/>
    <property type="match status" value="1"/>
</dbReference>
<evidence type="ECO:0000256" key="8">
    <source>
        <dbReference type="ARBA" id="ARBA00022741"/>
    </source>
</evidence>
<evidence type="ECO:0000256" key="13">
    <source>
        <dbReference type="ARBA" id="ARBA00023136"/>
    </source>
</evidence>
<dbReference type="Pfam" id="PF02743">
    <property type="entry name" value="dCache_1"/>
    <property type="match status" value="1"/>
</dbReference>
<evidence type="ECO:0000256" key="3">
    <source>
        <dbReference type="ARBA" id="ARBA00012438"/>
    </source>
</evidence>
<evidence type="ECO:0000256" key="9">
    <source>
        <dbReference type="ARBA" id="ARBA00022777"/>
    </source>
</evidence>
<keyword evidence="11 14" id="KW-1133">Transmembrane helix</keyword>
<feature type="domain" description="Histidine kinase" evidence="15">
    <location>
        <begin position="420"/>
        <end position="592"/>
    </location>
</feature>
<comment type="catalytic activity">
    <reaction evidence="1">
        <text>ATP + protein L-histidine = ADP + protein N-phospho-L-histidine.</text>
        <dbReference type="EC" id="2.7.13.3"/>
    </reaction>
</comment>
<dbReference type="InterPro" id="IPR033479">
    <property type="entry name" value="dCache_1"/>
</dbReference>
<keyword evidence="7 14" id="KW-0812">Transmembrane</keyword>
<dbReference type="Pfam" id="PF00672">
    <property type="entry name" value="HAMP"/>
    <property type="match status" value="1"/>
</dbReference>
<reference evidence="17 18" key="1">
    <citation type="submission" date="2021-03" db="EMBL/GenBank/DDBJ databases">
        <title>Antimicrobial resistance genes in bacteria isolated from Japanese honey, and their potential for conferring macrolide and lincosamide resistance in the American foulbrood pathogen Paenibacillus larvae.</title>
        <authorList>
            <person name="Okamoto M."/>
            <person name="Kumagai M."/>
            <person name="Kanamori H."/>
            <person name="Takamatsu D."/>
        </authorList>
    </citation>
    <scope>NUCLEOTIDE SEQUENCE [LARGE SCALE GENOMIC DNA]</scope>
    <source>
        <strain evidence="17 18">J21TS3</strain>
    </source>
</reference>
<proteinExistence type="predicted"/>
<keyword evidence="10" id="KW-0067">ATP-binding</keyword>
<evidence type="ECO:0000256" key="1">
    <source>
        <dbReference type="ARBA" id="ARBA00000085"/>
    </source>
</evidence>
<evidence type="ECO:0000256" key="4">
    <source>
        <dbReference type="ARBA" id="ARBA00022475"/>
    </source>
</evidence>
<dbReference type="EC" id="2.7.13.3" evidence="3"/>
<evidence type="ECO:0000256" key="12">
    <source>
        <dbReference type="ARBA" id="ARBA00023012"/>
    </source>
</evidence>
<evidence type="ECO:0000256" key="7">
    <source>
        <dbReference type="ARBA" id="ARBA00022692"/>
    </source>
</evidence>
<dbReference type="InterPro" id="IPR003660">
    <property type="entry name" value="HAMP_dom"/>
</dbReference>
<dbReference type="Gene3D" id="6.10.340.10">
    <property type="match status" value="1"/>
</dbReference>
<evidence type="ECO:0000256" key="2">
    <source>
        <dbReference type="ARBA" id="ARBA00004651"/>
    </source>
</evidence>
<dbReference type="SUPFAM" id="SSF158472">
    <property type="entry name" value="HAMP domain-like"/>
    <property type="match status" value="1"/>
</dbReference>
<gene>
    <name evidence="17" type="ORF">J21TS3_18190</name>
</gene>
<evidence type="ECO:0000256" key="14">
    <source>
        <dbReference type="SAM" id="Phobius"/>
    </source>
</evidence>
<evidence type="ECO:0000256" key="10">
    <source>
        <dbReference type="ARBA" id="ARBA00022840"/>
    </source>
</evidence>
<keyword evidence="12" id="KW-0902">Two-component regulatory system</keyword>
<dbReference type="RefSeq" id="WP_212949104.1">
    <property type="nucleotide sequence ID" value="NZ_BORW01000007.1"/>
</dbReference>
<keyword evidence="13 14" id="KW-0472">Membrane</keyword>
<dbReference type="EMBL" id="BORW01000007">
    <property type="protein sequence ID" value="GIO66998.1"/>
    <property type="molecule type" value="Genomic_DNA"/>
</dbReference>
<feature type="transmembrane region" description="Helical" evidence="14">
    <location>
        <begin position="296"/>
        <end position="319"/>
    </location>
</feature>
<comment type="caution">
    <text evidence="17">The sequence shown here is derived from an EMBL/GenBank/DDBJ whole genome shotgun (WGS) entry which is preliminary data.</text>
</comment>
<dbReference type="Proteomes" id="UP000680638">
    <property type="component" value="Unassembled WGS sequence"/>
</dbReference>
<dbReference type="Pfam" id="PF06580">
    <property type="entry name" value="His_kinase"/>
    <property type="match status" value="1"/>
</dbReference>
<keyword evidence="5" id="KW-0597">Phosphoprotein</keyword>
<evidence type="ECO:0000256" key="5">
    <source>
        <dbReference type="ARBA" id="ARBA00022553"/>
    </source>
</evidence>
<keyword evidence="9" id="KW-0418">Kinase</keyword>
<evidence type="ECO:0000259" key="16">
    <source>
        <dbReference type="PROSITE" id="PS50885"/>
    </source>
</evidence>
<dbReference type="PROSITE" id="PS50109">
    <property type="entry name" value="HIS_KIN"/>
    <property type="match status" value="1"/>
</dbReference>
<comment type="subcellular location">
    <subcellularLocation>
        <location evidence="2">Cell membrane</location>
        <topology evidence="2">Multi-pass membrane protein</topology>
    </subcellularLocation>
</comment>
<dbReference type="InterPro" id="IPR050640">
    <property type="entry name" value="Bact_2-comp_sensor_kinase"/>
</dbReference>